<evidence type="ECO:0000313" key="3">
    <source>
        <dbReference type="Proteomes" id="UP000075714"/>
    </source>
</evidence>
<dbReference type="AlphaFoldDB" id="A0A150G402"/>
<accession>A0A150G402</accession>
<keyword evidence="3" id="KW-1185">Reference proteome</keyword>
<dbReference type="GO" id="GO:0005634">
    <property type="term" value="C:nucleus"/>
    <property type="evidence" value="ECO:0007669"/>
    <property type="project" value="TreeGrafter"/>
</dbReference>
<proteinExistence type="predicted"/>
<dbReference type="GO" id="GO:0005886">
    <property type="term" value="C:plasma membrane"/>
    <property type="evidence" value="ECO:0007669"/>
    <property type="project" value="TreeGrafter"/>
</dbReference>
<comment type="caution">
    <text evidence="2">The sequence shown here is derived from an EMBL/GenBank/DDBJ whole genome shotgun (WGS) entry which is preliminary data.</text>
</comment>
<evidence type="ECO:0000256" key="1">
    <source>
        <dbReference type="SAM" id="MobiDB-lite"/>
    </source>
</evidence>
<reference evidence="3" key="1">
    <citation type="journal article" date="2016" name="Nat. Commun.">
        <title>The Gonium pectorale genome demonstrates co-option of cell cycle regulation during the evolution of multicellularity.</title>
        <authorList>
            <person name="Hanschen E.R."/>
            <person name="Marriage T.N."/>
            <person name="Ferris P.J."/>
            <person name="Hamaji T."/>
            <person name="Toyoda A."/>
            <person name="Fujiyama A."/>
            <person name="Neme R."/>
            <person name="Noguchi H."/>
            <person name="Minakuchi Y."/>
            <person name="Suzuki M."/>
            <person name="Kawai-Toyooka H."/>
            <person name="Smith D.R."/>
            <person name="Sparks H."/>
            <person name="Anderson J."/>
            <person name="Bakaric R."/>
            <person name="Luria V."/>
            <person name="Karger A."/>
            <person name="Kirschner M.W."/>
            <person name="Durand P.M."/>
            <person name="Michod R.E."/>
            <person name="Nozaki H."/>
            <person name="Olson B.J."/>
        </authorList>
    </citation>
    <scope>NUCLEOTIDE SEQUENCE [LARGE SCALE GENOMIC DNA]</scope>
    <source>
        <strain evidence="3">NIES-2863</strain>
    </source>
</reference>
<name>A0A150G402_GONPE</name>
<dbReference type="PANTHER" id="PTHR45943:SF2">
    <property type="entry name" value="RING-TYPE DOMAIN-CONTAINING PROTEIN"/>
    <property type="match status" value="1"/>
</dbReference>
<dbReference type="OrthoDB" id="6050183at2759"/>
<evidence type="ECO:0000313" key="2">
    <source>
        <dbReference type="EMBL" id="KXZ44551.1"/>
    </source>
</evidence>
<dbReference type="Proteomes" id="UP000075714">
    <property type="component" value="Unassembled WGS sequence"/>
</dbReference>
<protein>
    <recommendedName>
        <fullName evidence="4">RING-type domain-containing protein</fullName>
    </recommendedName>
</protein>
<dbReference type="EMBL" id="LSYV01000066">
    <property type="protein sequence ID" value="KXZ44551.1"/>
    <property type="molecule type" value="Genomic_DNA"/>
</dbReference>
<feature type="region of interest" description="Disordered" evidence="1">
    <location>
        <begin position="1"/>
        <end position="27"/>
    </location>
</feature>
<evidence type="ECO:0008006" key="4">
    <source>
        <dbReference type="Google" id="ProtNLM"/>
    </source>
</evidence>
<sequence length="439" mass="45464">MPAASRYAQEQTACDPEPPPKAPQPARLEPGDCVLYLTSDGVYVEATVEIVDVSVQPPQYGIHICGASNLRFTEEHRLIGDKQAAGGSGDTEVDAAAVVAHASRPELLRALRSELGLDTSWCVERQDLEKAFLHWGGRTCGSPACAAKLRGMCGRQLPCGHWCCGLRGEGPAHPRCEARLAAGYPGPNISFAHLYCPLCRDGDGAASGGGAAPSSSGGAVLQVALAPVHLDHPALAAALAPHLALREAAVAAARQRLRMDAGLRADPALQPGGRYEGRPADFGLERLLFYKCSRCSKPYYGGQRACGVAGAGAAQQPAAAGGGGAGADPAAAAGGAAAGQAQDLVCGECCALATGNNCPRHGTTYIEWKCRYCCSLASWFCFGTTHFCEPCHAVAGTRMAGPFDKGDTCRDPKCTLRGIKHPPPGQEACLGCGMCRAGL</sequence>
<organism evidence="2 3">
    <name type="scientific">Gonium pectorale</name>
    <name type="common">Green alga</name>
    <dbReference type="NCBI Taxonomy" id="33097"/>
    <lineage>
        <taxon>Eukaryota</taxon>
        <taxon>Viridiplantae</taxon>
        <taxon>Chlorophyta</taxon>
        <taxon>core chlorophytes</taxon>
        <taxon>Chlorophyceae</taxon>
        <taxon>CS clade</taxon>
        <taxon>Chlamydomonadales</taxon>
        <taxon>Volvocaceae</taxon>
        <taxon>Gonium</taxon>
    </lineage>
</organism>
<dbReference type="GO" id="GO:0061630">
    <property type="term" value="F:ubiquitin protein ligase activity"/>
    <property type="evidence" value="ECO:0007669"/>
    <property type="project" value="TreeGrafter"/>
</dbReference>
<dbReference type="PANTHER" id="PTHR45943">
    <property type="entry name" value="E3 UBIQUITIN-PROTEIN LIGASE MYCBP2"/>
    <property type="match status" value="1"/>
</dbReference>
<dbReference type="STRING" id="33097.A0A150G402"/>
<gene>
    <name evidence="2" type="ORF">GPECTOR_65g169</name>
</gene>